<feature type="domain" description="Integrase catalytic" evidence="2">
    <location>
        <begin position="129"/>
        <end position="323"/>
    </location>
</feature>
<dbReference type="Pfam" id="PF03781">
    <property type="entry name" value="FGE-sulfatase"/>
    <property type="match status" value="1"/>
</dbReference>
<dbReference type="PANTHER" id="PTHR23150:SF19">
    <property type="entry name" value="FORMYLGLYCINE-GENERATING ENZYME"/>
    <property type="match status" value="1"/>
</dbReference>
<feature type="compositionally biased region" description="Basic and acidic residues" evidence="1">
    <location>
        <begin position="50"/>
        <end position="60"/>
    </location>
</feature>
<dbReference type="Gene3D" id="3.30.420.10">
    <property type="entry name" value="Ribonuclease H-like superfamily/Ribonuclease H"/>
    <property type="match status" value="1"/>
</dbReference>
<dbReference type="Proteomes" id="UP000660975">
    <property type="component" value="Unassembled WGS sequence"/>
</dbReference>
<evidence type="ECO:0000313" key="3">
    <source>
        <dbReference type="EMBL" id="GFH79995.1"/>
    </source>
</evidence>
<reference evidence="4" key="1">
    <citation type="journal article" date="2014" name="Int. J. Syst. Evol. Microbiol.">
        <title>Complete genome sequence of Corynebacterium casei LMG S-19264T (=DSM 44701T), isolated from a smear-ripened cheese.</title>
        <authorList>
            <consortium name="US DOE Joint Genome Institute (JGI-PGF)"/>
            <person name="Walter F."/>
            <person name="Albersmeier A."/>
            <person name="Kalinowski J."/>
            <person name="Ruckert C."/>
        </authorList>
    </citation>
    <scope>NUCLEOTIDE SEQUENCE</scope>
    <source>
        <strain evidence="4">JCM 4136</strain>
    </source>
</reference>
<comment type="caution">
    <text evidence="4">The sequence shown here is derived from an EMBL/GenBank/DDBJ whole genome shotgun (WGS) entry which is preliminary data.</text>
</comment>
<evidence type="ECO:0000259" key="2">
    <source>
        <dbReference type="PROSITE" id="PS50994"/>
    </source>
</evidence>
<evidence type="ECO:0000313" key="5">
    <source>
        <dbReference type="Proteomes" id="UP000480804"/>
    </source>
</evidence>
<feature type="compositionally biased region" description="Basic and acidic residues" evidence="1">
    <location>
        <begin position="358"/>
        <end position="373"/>
    </location>
</feature>
<dbReference type="PROSITE" id="PS50994">
    <property type="entry name" value="INTEGRASE"/>
    <property type="match status" value="1"/>
</dbReference>
<dbReference type="InterPro" id="IPR005532">
    <property type="entry name" value="SUMF_dom"/>
</dbReference>
<dbReference type="EMBL" id="BMSC01000003">
    <property type="protein sequence ID" value="GGU64096.1"/>
    <property type="molecule type" value="Genomic_DNA"/>
</dbReference>
<dbReference type="Gene3D" id="3.90.1580.10">
    <property type="entry name" value="paralog of FGE (formylglycine-generating enzyme)"/>
    <property type="match status" value="1"/>
</dbReference>
<dbReference type="SUPFAM" id="SSF53098">
    <property type="entry name" value="Ribonuclease H-like"/>
    <property type="match status" value="1"/>
</dbReference>
<dbReference type="EMBL" id="BLLO01000025">
    <property type="protein sequence ID" value="GFH79995.1"/>
    <property type="molecule type" value="Genomic_DNA"/>
</dbReference>
<sequence length="623" mass="68722">MSHRNARLTVFGRRLLVERVCSGRPVAHVAAEMGISRATAHKWTRRWRTEGEAGLHDRSSRPHTTPHRTASAVEDRVCDLRQSRKLGPARIGPILGLPASTVHRILVRHGLNRLAWLDRPTGEPIRRYERARPGELVHVDIKKLGNIPDGGGWRTVGRTTGDRNRQATTTERKSCSPVIGYSYIHSAVDDHSRLAYSEVLPDERQHTAIAFWQRANAFFSDHGISVERVLTDNGSCYKSKLFTQSLAAAGIIHKKIRPYRPQTNGKVERFNRTLLDEWAYLRPYTSNHERTAALSDFLHTYNHHRCHTALDGHPPISRVNNTAGQYTRAYPQVVGPGRGRGERLSCGRGSLLPPPQQYDHHHQAARHDQHGQPRGDVLPVLLRQGVHRVEGVHDVSSSRAVGGCSLCPRLPPGGAANQAAVDWVDVPDGWLLRGTPAEAVAEVAERYARTGVPVEWYRKEAPRSRVRVPAFRIARTQVAVGQWVPFARATGRPPPGAPADHPVTGVTWEAATAYCRRLGARSGTPGRIRLPTEDEWERAARGDDDREFPRGDTYRTGLANLVDLGLGTTAPVGSFPGGASPYGVLDLAGNADEARCARRHGAYERDLTAIGVGLRLAADADTP</sequence>
<dbReference type="Pfam" id="PF13683">
    <property type="entry name" value="rve_3"/>
    <property type="match status" value="1"/>
</dbReference>
<gene>
    <name evidence="4" type="ORF">GCM10010227_17130</name>
    <name evidence="3" type="ORF">Sgou_46650</name>
</gene>
<dbReference type="InterPro" id="IPR042095">
    <property type="entry name" value="SUMF_sf"/>
</dbReference>
<dbReference type="GO" id="GO:0015074">
    <property type="term" value="P:DNA integration"/>
    <property type="evidence" value="ECO:0007669"/>
    <property type="project" value="InterPro"/>
</dbReference>
<dbReference type="SUPFAM" id="SSF56436">
    <property type="entry name" value="C-type lectin-like"/>
    <property type="match status" value="1"/>
</dbReference>
<dbReference type="InterPro" id="IPR024967">
    <property type="entry name" value="DNA-bd_IS481-type"/>
</dbReference>
<dbReference type="NCBIfam" id="NF033577">
    <property type="entry name" value="transpos_IS481"/>
    <property type="match status" value="1"/>
</dbReference>
<accession>A0A8H9LM81</accession>
<dbReference type="InterPro" id="IPR016187">
    <property type="entry name" value="CTDL_fold"/>
</dbReference>
<reference evidence="3 5" key="2">
    <citation type="submission" date="2020-02" db="EMBL/GenBank/DDBJ databases">
        <title>Whole genome shotgun sequence of Streptomyces gougerotii NBRC 13043.</title>
        <authorList>
            <person name="Ichikawa N."/>
            <person name="Komaki H."/>
            <person name="Tamura T."/>
        </authorList>
    </citation>
    <scope>NUCLEOTIDE SEQUENCE [LARGE SCALE GENOMIC DNA]</scope>
    <source>
        <strain evidence="3 5">NBRC 13043</strain>
    </source>
</reference>
<dbReference type="GO" id="GO:0003676">
    <property type="term" value="F:nucleic acid binding"/>
    <property type="evidence" value="ECO:0007669"/>
    <property type="project" value="InterPro"/>
</dbReference>
<evidence type="ECO:0000313" key="4">
    <source>
        <dbReference type="EMBL" id="GGU64096.1"/>
    </source>
</evidence>
<feature type="region of interest" description="Disordered" evidence="1">
    <location>
        <begin position="50"/>
        <end position="73"/>
    </location>
</feature>
<proteinExistence type="predicted"/>
<dbReference type="GO" id="GO:0120147">
    <property type="term" value="F:formylglycine-generating oxidase activity"/>
    <property type="evidence" value="ECO:0007669"/>
    <property type="project" value="TreeGrafter"/>
</dbReference>
<dbReference type="Proteomes" id="UP000480804">
    <property type="component" value="Unassembled WGS sequence"/>
</dbReference>
<reference evidence="4" key="3">
    <citation type="submission" date="2020-09" db="EMBL/GenBank/DDBJ databases">
        <authorList>
            <person name="Sun Q."/>
            <person name="Ohkuma M."/>
        </authorList>
    </citation>
    <scope>NUCLEOTIDE SEQUENCE</scope>
    <source>
        <strain evidence="4">JCM 4136</strain>
    </source>
</reference>
<evidence type="ECO:0000256" key="1">
    <source>
        <dbReference type="SAM" id="MobiDB-lite"/>
    </source>
</evidence>
<dbReference type="InterPro" id="IPR051043">
    <property type="entry name" value="Sulfatase_Mod_Factor_Kinase"/>
</dbReference>
<dbReference type="PANTHER" id="PTHR23150">
    <property type="entry name" value="SULFATASE MODIFYING FACTOR 1, 2"/>
    <property type="match status" value="1"/>
</dbReference>
<organism evidence="4 6">
    <name type="scientific">Streptomyces gougerotii</name>
    <dbReference type="NCBI Taxonomy" id="53448"/>
    <lineage>
        <taxon>Bacteria</taxon>
        <taxon>Bacillati</taxon>
        <taxon>Actinomycetota</taxon>
        <taxon>Actinomycetes</taxon>
        <taxon>Kitasatosporales</taxon>
        <taxon>Streptomycetaceae</taxon>
        <taxon>Streptomyces</taxon>
        <taxon>Streptomyces diastaticus group</taxon>
    </lineage>
</organism>
<feature type="region of interest" description="Disordered" evidence="1">
    <location>
        <begin position="152"/>
        <end position="171"/>
    </location>
</feature>
<dbReference type="AlphaFoldDB" id="A0A8H9LM81"/>
<dbReference type="InterPro" id="IPR001584">
    <property type="entry name" value="Integrase_cat-core"/>
</dbReference>
<dbReference type="InterPro" id="IPR012337">
    <property type="entry name" value="RNaseH-like_sf"/>
</dbReference>
<dbReference type="InterPro" id="IPR009057">
    <property type="entry name" value="Homeodomain-like_sf"/>
</dbReference>
<dbReference type="Pfam" id="PF13011">
    <property type="entry name" value="LZ_Tnp_IS481"/>
    <property type="match status" value="1"/>
</dbReference>
<dbReference type="SUPFAM" id="SSF46689">
    <property type="entry name" value="Homeodomain-like"/>
    <property type="match status" value="1"/>
</dbReference>
<protein>
    <recommendedName>
        <fullName evidence="2">Integrase catalytic domain-containing protein</fullName>
    </recommendedName>
</protein>
<dbReference type="InterPro" id="IPR047656">
    <property type="entry name" value="IS481-like_transpos"/>
</dbReference>
<feature type="compositionally biased region" description="Basic and acidic residues" evidence="1">
    <location>
        <begin position="160"/>
        <end position="171"/>
    </location>
</feature>
<keyword evidence="5" id="KW-1185">Reference proteome</keyword>
<name>A0A8H9LM81_9ACTN</name>
<evidence type="ECO:0000313" key="6">
    <source>
        <dbReference type="Proteomes" id="UP000660975"/>
    </source>
</evidence>
<dbReference type="InterPro" id="IPR036397">
    <property type="entry name" value="RNaseH_sf"/>
</dbReference>
<feature type="region of interest" description="Disordered" evidence="1">
    <location>
        <begin position="348"/>
        <end position="375"/>
    </location>
</feature>